<proteinExistence type="predicted"/>
<reference evidence="1" key="1">
    <citation type="submission" date="2018-05" db="EMBL/GenBank/DDBJ databases">
        <authorList>
            <person name="Lanie J.A."/>
            <person name="Ng W.-L."/>
            <person name="Kazmierczak K.M."/>
            <person name="Andrzejewski T.M."/>
            <person name="Davidsen T.M."/>
            <person name="Wayne K.J."/>
            <person name="Tettelin H."/>
            <person name="Glass J.I."/>
            <person name="Rusch D."/>
            <person name="Podicherti R."/>
            <person name="Tsui H.-C.T."/>
            <person name="Winkler M.E."/>
        </authorList>
    </citation>
    <scope>NUCLEOTIDE SEQUENCE</scope>
</reference>
<protein>
    <recommendedName>
        <fullName evidence="2">DUF3833 domain-containing protein</fullName>
    </recommendedName>
</protein>
<evidence type="ECO:0008006" key="2">
    <source>
        <dbReference type="Google" id="ProtNLM"/>
    </source>
</evidence>
<dbReference type="EMBL" id="UINC01191770">
    <property type="protein sequence ID" value="SVE06572.1"/>
    <property type="molecule type" value="Genomic_DNA"/>
</dbReference>
<dbReference type="AlphaFoldDB" id="A0A383AFS0"/>
<name>A0A383AFS0_9ZZZZ</name>
<dbReference type="Pfam" id="PF12915">
    <property type="entry name" value="DUF3833"/>
    <property type="match status" value="1"/>
</dbReference>
<dbReference type="PROSITE" id="PS51257">
    <property type="entry name" value="PROKAR_LIPOPROTEIN"/>
    <property type="match status" value="1"/>
</dbReference>
<evidence type="ECO:0000313" key="1">
    <source>
        <dbReference type="EMBL" id="SVE06572.1"/>
    </source>
</evidence>
<accession>A0A383AFS0</accession>
<feature type="non-terminal residue" evidence="1">
    <location>
        <position position="138"/>
    </location>
</feature>
<dbReference type="InterPro" id="IPR024409">
    <property type="entry name" value="DUF3833"/>
</dbReference>
<organism evidence="1">
    <name type="scientific">marine metagenome</name>
    <dbReference type="NCBI Taxonomy" id="408172"/>
    <lineage>
        <taxon>unclassified sequences</taxon>
        <taxon>metagenomes</taxon>
        <taxon>ecological metagenomes</taxon>
    </lineage>
</organism>
<gene>
    <name evidence="1" type="ORF">METZ01_LOCUS459426</name>
</gene>
<sequence>MKASNLLIMCFSILSLTACNGSGISYYAQQSPKFVLEEFFDGNLEAYGVVKDWRGRVIRKFNADILAYWNEVVGTLEEDFVFDDGEIDPRVWTLTPTEPGRHVGVADDVMGEGKVAVAGNSAFFDYVLQIPYNDGTLD</sequence>